<dbReference type="SUPFAM" id="SSF53807">
    <property type="entry name" value="Helical backbone' metal receptor"/>
    <property type="match status" value="1"/>
</dbReference>
<dbReference type="PROSITE" id="PS51257">
    <property type="entry name" value="PROKAR_LIPOPROTEIN"/>
    <property type="match status" value="1"/>
</dbReference>
<comment type="similarity">
    <text evidence="2">Belongs to the bacterial solute-binding protein 8 family.</text>
</comment>
<proteinExistence type="inferred from homology"/>
<dbReference type="GO" id="GO:0030288">
    <property type="term" value="C:outer membrane-bounded periplasmic space"/>
    <property type="evidence" value="ECO:0007669"/>
    <property type="project" value="TreeGrafter"/>
</dbReference>
<evidence type="ECO:0000256" key="2">
    <source>
        <dbReference type="ARBA" id="ARBA00008814"/>
    </source>
</evidence>
<keyword evidence="3" id="KW-0813">Transport</keyword>
<name>A0A1I2GSM1_9BACL</name>
<dbReference type="AlphaFoldDB" id="A0A1I2GSM1"/>
<dbReference type="PANTHER" id="PTHR30532">
    <property type="entry name" value="IRON III DICITRATE-BINDING PERIPLASMIC PROTEIN"/>
    <property type="match status" value="1"/>
</dbReference>
<evidence type="ECO:0000256" key="5">
    <source>
        <dbReference type="SAM" id="SignalP"/>
    </source>
</evidence>
<dbReference type="Pfam" id="PF01497">
    <property type="entry name" value="Peripla_BP_2"/>
    <property type="match status" value="1"/>
</dbReference>
<feature type="domain" description="Fe/B12 periplasmic-binding" evidence="6">
    <location>
        <begin position="74"/>
        <end position="325"/>
    </location>
</feature>
<dbReference type="GO" id="GO:1901678">
    <property type="term" value="P:iron coordination entity transport"/>
    <property type="evidence" value="ECO:0007669"/>
    <property type="project" value="UniProtKB-ARBA"/>
</dbReference>
<feature type="chain" id="PRO_5039135686" evidence="5">
    <location>
        <begin position="19"/>
        <end position="325"/>
    </location>
</feature>
<feature type="signal peptide" evidence="5">
    <location>
        <begin position="1"/>
        <end position="18"/>
    </location>
</feature>
<evidence type="ECO:0000256" key="4">
    <source>
        <dbReference type="ARBA" id="ARBA00022729"/>
    </source>
</evidence>
<dbReference type="EMBL" id="FOMT01000006">
    <property type="protein sequence ID" value="SFF20472.1"/>
    <property type="molecule type" value="Genomic_DNA"/>
</dbReference>
<protein>
    <submittedName>
        <fullName evidence="7">Iron complex transport system substrate-binding protein</fullName>
    </submittedName>
</protein>
<comment type="subcellular location">
    <subcellularLocation>
        <location evidence="1">Cell envelope</location>
    </subcellularLocation>
</comment>
<dbReference type="CDD" id="cd01138">
    <property type="entry name" value="FeuA"/>
    <property type="match status" value="1"/>
</dbReference>
<gene>
    <name evidence="7" type="ORF">SAMN05216378_5448</name>
</gene>
<dbReference type="Proteomes" id="UP000198855">
    <property type="component" value="Unassembled WGS sequence"/>
</dbReference>
<dbReference type="InterPro" id="IPR002491">
    <property type="entry name" value="ABC_transptr_periplasmic_BD"/>
</dbReference>
<sequence>MKKTLVSLMMLLVIILSACGNNNSGNNAGAENTAAANNAGAANASPSADTAAEATGTITFQSESGPMEVPANPQRIVDLSSYTGSLISLGITPIGVTSWAKDNPNFAEQLKDVTEVSEEDIEKILELEPDLIIGTETTKNVDKLKEIAPTVIFTYNKVDYLQQHIEVGKAVNKEKEATAWVEDFKARATQIGKDIKAKIGENSTVTVIENYDKELYVFGNAWGRGTEILYQAMGLKMPEKVKEMAMKDGWYALSLEVLPEFAGDYIVFSQSKDTASAITETETYKNIPAVKNNHVITADAQGFYFNDAYTLDYQLNFFKEQFLGK</sequence>
<evidence type="ECO:0000313" key="8">
    <source>
        <dbReference type="Proteomes" id="UP000198855"/>
    </source>
</evidence>
<evidence type="ECO:0000313" key="7">
    <source>
        <dbReference type="EMBL" id="SFF20472.1"/>
    </source>
</evidence>
<dbReference type="Gene3D" id="3.40.50.1980">
    <property type="entry name" value="Nitrogenase molybdenum iron protein domain"/>
    <property type="match status" value="2"/>
</dbReference>
<dbReference type="OrthoDB" id="2241086at2"/>
<evidence type="ECO:0000256" key="3">
    <source>
        <dbReference type="ARBA" id="ARBA00022448"/>
    </source>
</evidence>
<accession>A0A1I2GSM1</accession>
<dbReference type="PANTHER" id="PTHR30532:SF26">
    <property type="entry name" value="IRON(3+)-HYDROXAMATE-BINDING PROTEIN FHUD"/>
    <property type="match status" value="1"/>
</dbReference>
<keyword evidence="8" id="KW-1185">Reference proteome</keyword>
<evidence type="ECO:0000256" key="1">
    <source>
        <dbReference type="ARBA" id="ARBA00004196"/>
    </source>
</evidence>
<evidence type="ECO:0000259" key="6">
    <source>
        <dbReference type="PROSITE" id="PS50983"/>
    </source>
</evidence>
<dbReference type="InterPro" id="IPR051313">
    <property type="entry name" value="Bact_iron-sidero_bind"/>
</dbReference>
<organism evidence="7 8">
    <name type="scientific">Paenibacillus catalpae</name>
    <dbReference type="NCBI Taxonomy" id="1045775"/>
    <lineage>
        <taxon>Bacteria</taxon>
        <taxon>Bacillati</taxon>
        <taxon>Bacillota</taxon>
        <taxon>Bacilli</taxon>
        <taxon>Bacillales</taxon>
        <taxon>Paenibacillaceae</taxon>
        <taxon>Paenibacillus</taxon>
    </lineage>
</organism>
<reference evidence="8" key="1">
    <citation type="submission" date="2016-10" db="EMBL/GenBank/DDBJ databases">
        <authorList>
            <person name="Varghese N."/>
            <person name="Submissions S."/>
        </authorList>
    </citation>
    <scope>NUCLEOTIDE SEQUENCE [LARGE SCALE GENOMIC DNA]</scope>
    <source>
        <strain evidence="8">CGMCC 1.10784</strain>
    </source>
</reference>
<dbReference type="PROSITE" id="PS50983">
    <property type="entry name" value="FE_B12_PBP"/>
    <property type="match status" value="1"/>
</dbReference>
<keyword evidence="4 5" id="KW-0732">Signal</keyword>
<dbReference type="RefSeq" id="WP_091189674.1">
    <property type="nucleotide sequence ID" value="NZ_FOMT01000006.1"/>
</dbReference>
<dbReference type="STRING" id="1045775.SAMN05216378_5448"/>